<dbReference type="GeneID" id="55412053"/>
<dbReference type="EMBL" id="AP013547">
    <property type="protein sequence ID" value="BAQ94390.1"/>
    <property type="molecule type" value="Genomic_DNA"/>
</dbReference>
<dbReference type="RefSeq" id="YP_009777887.1">
    <property type="nucleotide sequence ID" value="NC_047706.1"/>
</dbReference>
<protein>
    <submittedName>
        <fullName evidence="1">Uncharacterized protein</fullName>
    </submittedName>
</protein>
<reference evidence="1 2" key="1">
    <citation type="journal article" date="2013" name="PLoS Genet.">
        <title>Expanding the Marine Virosphere Using Metagenomics.</title>
        <authorList>
            <person name="Mizuno C.M."/>
            <person name="Rodriguez-Valera F."/>
            <person name="Kimes N.E."/>
            <person name="Ghai R."/>
        </authorList>
    </citation>
    <scope>NUCLEOTIDE SEQUENCE [LARGE SCALE GENOMIC DNA]</scope>
    <source>
        <strain evidence="1">UvMED-CGR-U-MedDCM-OCT-S31-C1</strain>
    </source>
</reference>
<sequence length="72" mass="7878">MSKREQFLLWIFAGLLTWQAGMFSYGVHLCSKVSPMQDVTKVCPQLGQRYDNFVQTTLGAVLGLLAGGAIKG</sequence>
<evidence type="ECO:0000313" key="2">
    <source>
        <dbReference type="Proteomes" id="UP000505271"/>
    </source>
</evidence>
<dbReference type="KEGG" id="vg:55412053"/>
<accession>A0A6S4PAS5</accession>
<proteinExistence type="predicted"/>
<evidence type="ECO:0000313" key="1">
    <source>
        <dbReference type="EMBL" id="BAQ94390.1"/>
    </source>
</evidence>
<organism evidence="1 2">
    <name type="scientific">uncultured phage_MedDCM-OCT-S31-C1</name>
    <dbReference type="NCBI Taxonomy" id="2740800"/>
    <lineage>
        <taxon>Viruses</taxon>
        <taxon>Duplodnaviria</taxon>
        <taxon>Heunggongvirae</taxon>
        <taxon>Uroviricota</taxon>
        <taxon>Caudoviricetes</taxon>
        <taxon>Autographivirales</taxon>
        <taxon>Nohivirus</taxon>
        <taxon>Nohivirus S31C1</taxon>
    </lineage>
</organism>
<name>A0A6S4PAS5_9CAUD</name>
<dbReference type="Proteomes" id="UP000505271">
    <property type="component" value="Segment"/>
</dbReference>
<keyword evidence="2" id="KW-1185">Reference proteome</keyword>